<dbReference type="GO" id="GO:0006412">
    <property type="term" value="P:translation"/>
    <property type="evidence" value="ECO:0007669"/>
    <property type="project" value="InterPro"/>
</dbReference>
<evidence type="ECO:0000256" key="1">
    <source>
        <dbReference type="ARBA" id="ARBA00006471"/>
    </source>
</evidence>
<dbReference type="InterPro" id="IPR000630">
    <property type="entry name" value="Ribosomal_uS8"/>
</dbReference>
<evidence type="ECO:0000313" key="5">
    <source>
        <dbReference type="EMBL" id="KXH49813.1"/>
    </source>
</evidence>
<dbReference type="PANTHER" id="PTHR11758">
    <property type="entry name" value="40S RIBOSOMAL PROTEIN S15A"/>
    <property type="match status" value="1"/>
</dbReference>
<comment type="similarity">
    <text evidence="1 4">Belongs to the universal ribosomal protein uS8 family.</text>
</comment>
<sequence>MASCLTSRKSMTTEAAKLSFNSPADWTNVASSALDLTSDWVVRLLPAHQFGHVVLTTSAGIMDHNQARRKNVSGKTLGYFY</sequence>
<dbReference type="SUPFAM" id="SSF56047">
    <property type="entry name" value="Ribosomal protein S8"/>
    <property type="match status" value="1"/>
</dbReference>
<dbReference type="PROSITE" id="PS00053">
    <property type="entry name" value="RIBOSOMAL_S8"/>
    <property type="match status" value="1"/>
</dbReference>
<accession>A0A135TNP5</accession>
<dbReference type="Pfam" id="PF00410">
    <property type="entry name" value="Ribosomal_S8"/>
    <property type="match status" value="1"/>
</dbReference>
<proteinExistence type="inferred from homology"/>
<keyword evidence="6" id="KW-1185">Reference proteome</keyword>
<dbReference type="Proteomes" id="UP000070328">
    <property type="component" value="Unassembled WGS sequence"/>
</dbReference>
<evidence type="ECO:0000256" key="4">
    <source>
        <dbReference type="RuleBase" id="RU003660"/>
    </source>
</evidence>
<dbReference type="GO" id="GO:0003735">
    <property type="term" value="F:structural constituent of ribosome"/>
    <property type="evidence" value="ECO:0007669"/>
    <property type="project" value="InterPro"/>
</dbReference>
<comment type="caution">
    <text evidence="5">The sequence shown here is derived from an EMBL/GenBank/DDBJ whole genome shotgun (WGS) entry which is preliminary data.</text>
</comment>
<protein>
    <submittedName>
        <fullName evidence="5">40S ribosomal protein S22</fullName>
    </submittedName>
</protein>
<dbReference type="Gene3D" id="3.30.1490.10">
    <property type="match status" value="1"/>
</dbReference>
<dbReference type="GO" id="GO:0005840">
    <property type="term" value="C:ribosome"/>
    <property type="evidence" value="ECO:0007669"/>
    <property type="project" value="UniProtKB-KW"/>
</dbReference>
<reference evidence="5 6" key="1">
    <citation type="submission" date="2014-02" db="EMBL/GenBank/DDBJ databases">
        <title>The genome sequence of Colletotrichum simmondsii CBS122122.</title>
        <authorList>
            <person name="Baroncelli R."/>
            <person name="Thon M.R."/>
        </authorList>
    </citation>
    <scope>NUCLEOTIDE SEQUENCE [LARGE SCALE GENOMIC DNA]</scope>
    <source>
        <strain evidence="5 6">CBS122122</strain>
    </source>
</reference>
<dbReference type="GO" id="GO:1990904">
    <property type="term" value="C:ribonucleoprotein complex"/>
    <property type="evidence" value="ECO:0007669"/>
    <property type="project" value="UniProtKB-KW"/>
</dbReference>
<name>A0A135TNP5_9PEZI</name>
<dbReference type="InterPro" id="IPR047863">
    <property type="entry name" value="Ribosomal_uS8_CS"/>
</dbReference>
<keyword evidence="2 4" id="KW-0689">Ribosomal protein</keyword>
<dbReference type="AlphaFoldDB" id="A0A135TNP5"/>
<keyword evidence="3 4" id="KW-0687">Ribonucleoprotein</keyword>
<dbReference type="InterPro" id="IPR035987">
    <property type="entry name" value="Ribosomal_uS8_sf"/>
</dbReference>
<evidence type="ECO:0000313" key="6">
    <source>
        <dbReference type="Proteomes" id="UP000070328"/>
    </source>
</evidence>
<evidence type="ECO:0000256" key="3">
    <source>
        <dbReference type="ARBA" id="ARBA00023274"/>
    </source>
</evidence>
<gene>
    <name evidence="5" type="ORF">CSIM01_03950</name>
</gene>
<dbReference type="EMBL" id="JFBX01000106">
    <property type="protein sequence ID" value="KXH49813.1"/>
    <property type="molecule type" value="Genomic_DNA"/>
</dbReference>
<organism evidence="5 6">
    <name type="scientific">Colletotrichum simmondsii</name>
    <dbReference type="NCBI Taxonomy" id="703756"/>
    <lineage>
        <taxon>Eukaryota</taxon>
        <taxon>Fungi</taxon>
        <taxon>Dikarya</taxon>
        <taxon>Ascomycota</taxon>
        <taxon>Pezizomycotina</taxon>
        <taxon>Sordariomycetes</taxon>
        <taxon>Hypocreomycetidae</taxon>
        <taxon>Glomerellales</taxon>
        <taxon>Glomerellaceae</taxon>
        <taxon>Colletotrichum</taxon>
        <taxon>Colletotrichum acutatum species complex</taxon>
    </lineage>
</organism>
<evidence type="ECO:0000256" key="2">
    <source>
        <dbReference type="ARBA" id="ARBA00022980"/>
    </source>
</evidence>